<dbReference type="InParanoid" id="A0A7C8MQ29"/>
<feature type="transmembrane region" description="Helical" evidence="1">
    <location>
        <begin position="158"/>
        <end position="178"/>
    </location>
</feature>
<sequence length="256" mass="29504">MGSTQPTQHFNLFGRTSEVFTFDNTSLLTVTGISFLCGYLQYYYSIRLSLSEGKGPFPLWMHLFYFAHDTSWAYLLNDAAPDYGYHWFMTWSYWGIRLWNVLEIVCIYRAVFVEGEDVASDQLRRRSKWQSLWYIAVMTAMMYGFIFLGIVWMGPTCFFEWGAICNIIMAFGPTTTWLRRGSRDGLSISLALVIVVSTIFTFAPFSMWIQVAPEIFDHPTYYFVGLVLTVLSITNVLTIANYPPKSARKGQSAPIW</sequence>
<dbReference type="AlphaFoldDB" id="A0A7C8MQ29"/>
<keyword evidence="1" id="KW-0812">Transmembrane</keyword>
<dbReference type="Proteomes" id="UP000481858">
    <property type="component" value="Unassembled WGS sequence"/>
</dbReference>
<feature type="transmembrane region" description="Helical" evidence="1">
    <location>
        <begin position="190"/>
        <end position="209"/>
    </location>
</feature>
<dbReference type="OrthoDB" id="5185882at2759"/>
<name>A0A7C8MQ29_9PEZI</name>
<comment type="caution">
    <text evidence="2">The sequence shown here is derived from an EMBL/GenBank/DDBJ whole genome shotgun (WGS) entry which is preliminary data.</text>
</comment>
<feature type="transmembrane region" description="Helical" evidence="1">
    <location>
        <begin position="26"/>
        <end position="45"/>
    </location>
</feature>
<accession>A0A7C8MQ29</accession>
<protein>
    <submittedName>
        <fullName evidence="2">Uncharacterized protein</fullName>
    </submittedName>
</protein>
<keyword evidence="3" id="KW-1185">Reference proteome</keyword>
<proteinExistence type="predicted"/>
<evidence type="ECO:0000313" key="2">
    <source>
        <dbReference type="EMBL" id="KAF2965155.1"/>
    </source>
</evidence>
<evidence type="ECO:0000256" key="1">
    <source>
        <dbReference type="SAM" id="Phobius"/>
    </source>
</evidence>
<feature type="transmembrane region" description="Helical" evidence="1">
    <location>
        <begin position="221"/>
        <end position="242"/>
    </location>
</feature>
<feature type="transmembrane region" description="Helical" evidence="1">
    <location>
        <begin position="132"/>
        <end position="152"/>
    </location>
</feature>
<keyword evidence="1" id="KW-0472">Membrane</keyword>
<keyword evidence="1" id="KW-1133">Transmembrane helix</keyword>
<dbReference type="EMBL" id="WUBL01000124">
    <property type="protein sequence ID" value="KAF2965155.1"/>
    <property type="molecule type" value="Genomic_DNA"/>
</dbReference>
<gene>
    <name evidence="2" type="ORF">GQX73_g8412</name>
</gene>
<evidence type="ECO:0000313" key="3">
    <source>
        <dbReference type="Proteomes" id="UP000481858"/>
    </source>
</evidence>
<organism evidence="2 3">
    <name type="scientific">Xylaria multiplex</name>
    <dbReference type="NCBI Taxonomy" id="323545"/>
    <lineage>
        <taxon>Eukaryota</taxon>
        <taxon>Fungi</taxon>
        <taxon>Dikarya</taxon>
        <taxon>Ascomycota</taxon>
        <taxon>Pezizomycotina</taxon>
        <taxon>Sordariomycetes</taxon>
        <taxon>Xylariomycetidae</taxon>
        <taxon>Xylariales</taxon>
        <taxon>Xylariaceae</taxon>
        <taxon>Xylaria</taxon>
    </lineage>
</organism>
<reference evidence="2 3" key="1">
    <citation type="submission" date="2019-12" db="EMBL/GenBank/DDBJ databases">
        <title>Draft genome sequence of the ascomycete Xylaria multiplex DSM 110363.</title>
        <authorList>
            <person name="Buettner E."/>
            <person name="Kellner H."/>
        </authorList>
    </citation>
    <scope>NUCLEOTIDE SEQUENCE [LARGE SCALE GENOMIC DNA]</scope>
    <source>
        <strain evidence="2 3">DSM 110363</strain>
    </source>
</reference>